<dbReference type="AlphaFoldDB" id="A0A1I3SFS7"/>
<dbReference type="EMBL" id="FOQD01000024">
    <property type="protein sequence ID" value="SFJ57618.1"/>
    <property type="molecule type" value="Genomic_DNA"/>
</dbReference>
<dbReference type="Gene3D" id="2.180.10.10">
    <property type="entry name" value="RHS repeat-associated core"/>
    <property type="match status" value="1"/>
</dbReference>
<evidence type="ECO:0000313" key="1">
    <source>
        <dbReference type="EMBL" id="SFJ57618.1"/>
    </source>
</evidence>
<reference evidence="2" key="1">
    <citation type="submission" date="2016-10" db="EMBL/GenBank/DDBJ databases">
        <authorList>
            <person name="Varghese N."/>
            <person name="Submissions S."/>
        </authorList>
    </citation>
    <scope>NUCLEOTIDE SEQUENCE [LARGE SCALE GENOMIC DNA]</scope>
    <source>
        <strain evidence="2">DSM 26348</strain>
    </source>
</reference>
<keyword evidence="2" id="KW-1185">Reference proteome</keyword>
<evidence type="ECO:0000313" key="2">
    <source>
        <dbReference type="Proteomes" id="UP000199518"/>
    </source>
</evidence>
<protein>
    <submittedName>
        <fullName evidence="1">RHS repeat-associated core domain-containing protein</fullName>
    </submittedName>
</protein>
<sequence>MDTFLDQVYRLTSFDQSDPVGGTILNQVTRVYNEFQQVIGEYQSHSGAVVLGTTPKVQYGYSTSSANTIRPLSMTYPNGRIVRLNYGSTGTANNLLSRPLSVVDDAGSVILQTYSYLGLNTPVIADNPQPDVRWTLVGSSNDPDTGDIYTGLDRFGRIKDCRWQDYGASADAVRLKYGYDRDSNRLWRQDDVARAASQPFDELYTYDGLQRLQTMQRGTLNSGHTAISSQTYGQCWNLDSTENWTGMKQAVGGSSWTLEQARTANTVNEITDITNSVGSAWTEPVYDGVGNMTTIPQPNDPTKSFTGTWDAWNRLVKLVDDSTTNTVEEYQYDAAGRRIVKKLYTSGTLSETRQIYLSSQNQVLEEGIGSSTEAVLQNVWSLMYIDGLILRDRDTDGDEELDERRYCLQDANWNAVALTDASGDVTQRFCYQPYGTVQFLAVNYSSGSNTALWATLFTGRELDLATGLYYFRARYLSSLVGAFMGRDPAGFADGPNFYSAYFVPTTSDPSGKQSSFVPGPFGGRLPPSFAKWFNDNKQTDGCVYIDVEDFLKWYKEAGGVISHKQVWAIWEGGCIGLAGAAATCPANIYPYKNPSGGIQGPSFPTPERLPGVRCFLQRSEAERRTCPDGEINTVFGKSGYYSGGKGNTPDIGDGGTVSPSSVVGVERNGDFFYQLEGGGLFWFINNARSEDDGRRGRLPKIWEPSPDGFVYPDPNWTPGPEIPRYKQQLTICEDSQSFSKHPDTIWCSVCKKCE</sequence>
<dbReference type="InterPro" id="IPR022385">
    <property type="entry name" value="Rhs_assc_core"/>
</dbReference>
<dbReference type="Proteomes" id="UP000199518">
    <property type="component" value="Unassembled WGS sequence"/>
</dbReference>
<dbReference type="NCBIfam" id="TIGR03696">
    <property type="entry name" value="Rhs_assc_core"/>
    <property type="match status" value="1"/>
</dbReference>
<dbReference type="InterPro" id="IPR050708">
    <property type="entry name" value="T6SS_VgrG/RHS"/>
</dbReference>
<accession>A0A1I3SFS7</accession>
<dbReference type="RefSeq" id="WP_092056651.1">
    <property type="nucleotide sequence ID" value="NZ_FOQD01000024.1"/>
</dbReference>
<dbReference type="PANTHER" id="PTHR32305">
    <property type="match status" value="1"/>
</dbReference>
<proteinExistence type="predicted"/>
<name>A0A1I3SFS7_9PLAN</name>
<gene>
    <name evidence="1" type="ORF">SAMN05421753_12419</name>
</gene>
<dbReference type="PANTHER" id="PTHR32305:SF15">
    <property type="entry name" value="PROTEIN RHSA-RELATED"/>
    <property type="match status" value="1"/>
</dbReference>
<dbReference type="STRING" id="1576369.SAMN05421753_12419"/>
<dbReference type="OrthoDB" id="212671at2"/>
<organism evidence="1 2">
    <name type="scientific">Planctomicrobium piriforme</name>
    <dbReference type="NCBI Taxonomy" id="1576369"/>
    <lineage>
        <taxon>Bacteria</taxon>
        <taxon>Pseudomonadati</taxon>
        <taxon>Planctomycetota</taxon>
        <taxon>Planctomycetia</taxon>
        <taxon>Planctomycetales</taxon>
        <taxon>Planctomycetaceae</taxon>
        <taxon>Planctomicrobium</taxon>
    </lineage>
</organism>